<evidence type="ECO:0000256" key="2">
    <source>
        <dbReference type="ARBA" id="ARBA00022692"/>
    </source>
</evidence>
<feature type="transmembrane region" description="Helical" evidence="5">
    <location>
        <begin position="63"/>
        <end position="89"/>
    </location>
</feature>
<dbReference type="Gene3D" id="1.20.1070.10">
    <property type="entry name" value="Rhodopsin 7-helix transmembrane proteins"/>
    <property type="match status" value="1"/>
</dbReference>
<feature type="domain" description="G-protein coupled receptors family 1 profile" evidence="6">
    <location>
        <begin position="43"/>
        <end position="291"/>
    </location>
</feature>
<evidence type="ECO:0000313" key="8">
    <source>
        <dbReference type="Proteomes" id="UP001591681"/>
    </source>
</evidence>
<evidence type="ECO:0000313" key="7">
    <source>
        <dbReference type="EMBL" id="KAL2094760.1"/>
    </source>
</evidence>
<dbReference type="EMBL" id="JBHFQA010000008">
    <property type="protein sequence ID" value="KAL2094760.1"/>
    <property type="molecule type" value="Genomic_DNA"/>
</dbReference>
<dbReference type="AlphaFoldDB" id="A0ABD1K6J1"/>
<keyword evidence="4 5" id="KW-0472">Membrane</keyword>
<dbReference type="InterPro" id="IPR017452">
    <property type="entry name" value="GPCR_Rhodpsn_7TM"/>
</dbReference>
<keyword evidence="8" id="KW-1185">Reference proteome</keyword>
<dbReference type="PANTHER" id="PTHR26451">
    <property type="entry name" value="G_PROTEIN_RECEP_F1_2 DOMAIN-CONTAINING PROTEIN"/>
    <property type="match status" value="1"/>
</dbReference>
<keyword evidence="2 5" id="KW-0812">Transmembrane</keyword>
<feature type="transmembrane region" description="Helical" evidence="5">
    <location>
        <begin position="198"/>
        <end position="219"/>
    </location>
</feature>
<feature type="transmembrane region" description="Helical" evidence="5">
    <location>
        <begin position="141"/>
        <end position="158"/>
    </location>
</feature>
<dbReference type="GO" id="GO:0016020">
    <property type="term" value="C:membrane"/>
    <property type="evidence" value="ECO:0007669"/>
    <property type="project" value="UniProtKB-SubCell"/>
</dbReference>
<dbReference type="PANTHER" id="PTHR26451:SF866">
    <property type="entry name" value="ODORANT RECEPTOR-RELATED"/>
    <property type="match status" value="1"/>
</dbReference>
<evidence type="ECO:0000256" key="3">
    <source>
        <dbReference type="ARBA" id="ARBA00022989"/>
    </source>
</evidence>
<dbReference type="CDD" id="cd00637">
    <property type="entry name" value="7tm_classA_rhodopsin-like"/>
    <property type="match status" value="1"/>
</dbReference>
<protein>
    <recommendedName>
        <fullName evidence="6">G-protein coupled receptors family 1 profile domain-containing protein</fullName>
    </recommendedName>
</protein>
<sequence length="320" mass="36847">MALTLNSTKEELLQQLILHRSAVARSRSKFSVMMIVSFVFIYINSIMFFTLLSKPVFRDTPRYVLFAHMLCNDSIMILFTFLIGIISYIHRPTKAMCSLIMIVTTSTATNAPLNLGVMSLERYIAICFPLHHRELATTKRTYVAIAAMWFFGLVNPVTDSVYSSIFDPDFFFEQVECGHETMFRTAPWQTLFYQALNGLYYVTVTLVILYSYIKVVLVARSVSSDQKSAGKAHRTLLLHFIQLLLCLNTLLYGHIIGFMAVMLSYEVYYDVRYTIYLLVILLPRCLSPVIYGLRDEALRCVFMYYFKCALSKVKPSVNMH</sequence>
<feature type="transmembrane region" description="Helical" evidence="5">
    <location>
        <begin position="273"/>
        <end position="293"/>
    </location>
</feature>
<dbReference type="InterPro" id="IPR052921">
    <property type="entry name" value="GPCR1_Superfamily_Member"/>
</dbReference>
<evidence type="ECO:0000259" key="6">
    <source>
        <dbReference type="PROSITE" id="PS50262"/>
    </source>
</evidence>
<accession>A0ABD1K6J1</accession>
<dbReference type="PROSITE" id="PS50262">
    <property type="entry name" value="G_PROTEIN_RECEP_F1_2"/>
    <property type="match status" value="1"/>
</dbReference>
<dbReference type="FunFam" id="1.20.1070.10:FF:000096">
    <property type="entry name" value="Odorant receptor 131-2"/>
    <property type="match status" value="1"/>
</dbReference>
<reference evidence="7 8" key="1">
    <citation type="submission" date="2024-09" db="EMBL/GenBank/DDBJ databases">
        <title>A chromosome-level genome assembly of Gray's grenadier anchovy, Coilia grayii.</title>
        <authorList>
            <person name="Fu Z."/>
        </authorList>
    </citation>
    <scope>NUCLEOTIDE SEQUENCE [LARGE SCALE GENOMIC DNA]</scope>
    <source>
        <strain evidence="7">G4</strain>
        <tissue evidence="7">Muscle</tissue>
    </source>
</reference>
<keyword evidence="3 5" id="KW-1133">Transmembrane helix</keyword>
<organism evidence="7 8">
    <name type="scientific">Coilia grayii</name>
    <name type="common">Gray's grenadier anchovy</name>
    <dbReference type="NCBI Taxonomy" id="363190"/>
    <lineage>
        <taxon>Eukaryota</taxon>
        <taxon>Metazoa</taxon>
        <taxon>Chordata</taxon>
        <taxon>Craniata</taxon>
        <taxon>Vertebrata</taxon>
        <taxon>Euteleostomi</taxon>
        <taxon>Actinopterygii</taxon>
        <taxon>Neopterygii</taxon>
        <taxon>Teleostei</taxon>
        <taxon>Clupei</taxon>
        <taxon>Clupeiformes</taxon>
        <taxon>Clupeoidei</taxon>
        <taxon>Engraulidae</taxon>
        <taxon>Coilinae</taxon>
        <taxon>Coilia</taxon>
    </lineage>
</organism>
<dbReference type="Proteomes" id="UP001591681">
    <property type="component" value="Unassembled WGS sequence"/>
</dbReference>
<gene>
    <name evidence="7" type="ORF">ACEWY4_009479</name>
</gene>
<proteinExistence type="predicted"/>
<dbReference type="SUPFAM" id="SSF81321">
    <property type="entry name" value="Family A G protein-coupled receptor-like"/>
    <property type="match status" value="1"/>
</dbReference>
<name>A0ABD1K6J1_9TELE</name>
<dbReference type="InterPro" id="IPR000276">
    <property type="entry name" value="GPCR_Rhodpsn"/>
</dbReference>
<feature type="transmembrane region" description="Helical" evidence="5">
    <location>
        <begin position="30"/>
        <end position="51"/>
    </location>
</feature>
<comment type="subcellular location">
    <subcellularLocation>
        <location evidence="1">Membrane</location>
    </subcellularLocation>
</comment>
<feature type="transmembrane region" description="Helical" evidence="5">
    <location>
        <begin position="240"/>
        <end position="261"/>
    </location>
</feature>
<evidence type="ECO:0000256" key="5">
    <source>
        <dbReference type="SAM" id="Phobius"/>
    </source>
</evidence>
<evidence type="ECO:0000256" key="1">
    <source>
        <dbReference type="ARBA" id="ARBA00004370"/>
    </source>
</evidence>
<comment type="caution">
    <text evidence="7">The sequence shown here is derived from an EMBL/GenBank/DDBJ whole genome shotgun (WGS) entry which is preliminary data.</text>
</comment>
<evidence type="ECO:0000256" key="4">
    <source>
        <dbReference type="ARBA" id="ARBA00023136"/>
    </source>
</evidence>
<dbReference type="Pfam" id="PF00001">
    <property type="entry name" value="7tm_1"/>
    <property type="match status" value="1"/>
</dbReference>